<dbReference type="Gene3D" id="2.130.10.130">
    <property type="entry name" value="Integrin alpha, N-terminal"/>
    <property type="match status" value="1"/>
</dbReference>
<dbReference type="GO" id="GO:0033627">
    <property type="term" value="P:cell adhesion mediated by integrin"/>
    <property type="evidence" value="ECO:0007669"/>
    <property type="project" value="TreeGrafter"/>
</dbReference>
<dbReference type="GO" id="GO:0007229">
    <property type="term" value="P:integrin-mediated signaling pathway"/>
    <property type="evidence" value="ECO:0007669"/>
    <property type="project" value="TreeGrafter"/>
</dbReference>
<evidence type="ECO:0000256" key="1">
    <source>
        <dbReference type="PROSITE-ProRule" id="PRU00803"/>
    </source>
</evidence>
<organism evidence="2 3">
    <name type="scientific">Neolamprologus brichardi</name>
    <name type="common">Fairy cichlid</name>
    <name type="synonym">Lamprologus brichardi</name>
    <dbReference type="NCBI Taxonomy" id="32507"/>
    <lineage>
        <taxon>Eukaryota</taxon>
        <taxon>Metazoa</taxon>
        <taxon>Chordata</taxon>
        <taxon>Craniata</taxon>
        <taxon>Vertebrata</taxon>
        <taxon>Euteleostomi</taxon>
        <taxon>Actinopterygii</taxon>
        <taxon>Neopterygii</taxon>
        <taxon>Teleostei</taxon>
        <taxon>Neoteleostei</taxon>
        <taxon>Acanthomorphata</taxon>
        <taxon>Ovalentaria</taxon>
        <taxon>Cichlomorphae</taxon>
        <taxon>Cichliformes</taxon>
        <taxon>Cichlidae</taxon>
        <taxon>African cichlids</taxon>
        <taxon>Pseudocrenilabrinae</taxon>
        <taxon>Lamprologini</taxon>
        <taxon>Neolamprologus</taxon>
    </lineage>
</organism>
<dbReference type="AlphaFoldDB" id="A0A3Q4G6Y1"/>
<dbReference type="GO" id="GO:0098609">
    <property type="term" value="P:cell-cell adhesion"/>
    <property type="evidence" value="ECO:0007669"/>
    <property type="project" value="TreeGrafter"/>
</dbReference>
<dbReference type="Ensembl" id="ENSNBRT00000004573.1">
    <property type="protein sequence ID" value="ENSNBRP00000004435.1"/>
    <property type="gene ID" value="ENSNBRG00000003457.1"/>
</dbReference>
<dbReference type="PANTHER" id="PTHR23220:SF90">
    <property type="entry name" value="INTEGRIN ALPHA-7"/>
    <property type="match status" value="1"/>
</dbReference>
<dbReference type="SUPFAM" id="SSF69318">
    <property type="entry name" value="Integrin alpha N-terminal domain"/>
    <property type="match status" value="1"/>
</dbReference>
<dbReference type="Proteomes" id="UP000261580">
    <property type="component" value="Unassembled WGS sequence"/>
</dbReference>
<dbReference type="InterPro" id="IPR013519">
    <property type="entry name" value="Int_alpha_beta-p"/>
</dbReference>
<keyword evidence="3" id="KW-1185">Reference proteome</keyword>
<dbReference type="GO" id="GO:0005178">
    <property type="term" value="F:integrin binding"/>
    <property type="evidence" value="ECO:0007669"/>
    <property type="project" value="TreeGrafter"/>
</dbReference>
<dbReference type="SMART" id="SM00191">
    <property type="entry name" value="Int_alpha"/>
    <property type="match status" value="1"/>
</dbReference>
<feature type="repeat" description="FG-GAP" evidence="1">
    <location>
        <begin position="41"/>
        <end position="104"/>
    </location>
</feature>
<evidence type="ECO:0000313" key="3">
    <source>
        <dbReference type="Proteomes" id="UP000261580"/>
    </source>
</evidence>
<dbReference type="GO" id="GO:0007160">
    <property type="term" value="P:cell-matrix adhesion"/>
    <property type="evidence" value="ECO:0007669"/>
    <property type="project" value="TreeGrafter"/>
</dbReference>
<dbReference type="PANTHER" id="PTHR23220">
    <property type="entry name" value="INTEGRIN ALPHA"/>
    <property type="match status" value="1"/>
</dbReference>
<accession>A0A3Q4G6Y1</accession>
<name>A0A3Q4G6Y1_NEOBR</name>
<dbReference type="PROSITE" id="PS51470">
    <property type="entry name" value="FG_GAP"/>
    <property type="match status" value="1"/>
</dbReference>
<dbReference type="Bgee" id="ENSNBRG00000003457">
    <property type="expression patterns" value="Expressed in heart and 5 other cell types or tissues"/>
</dbReference>
<dbReference type="GO" id="GO:0050900">
    <property type="term" value="P:leukocyte migration"/>
    <property type="evidence" value="ECO:0007669"/>
    <property type="project" value="TreeGrafter"/>
</dbReference>
<dbReference type="GeneTree" id="ENSGT00940000159891"/>
<evidence type="ECO:0000313" key="2">
    <source>
        <dbReference type="Ensembl" id="ENSNBRP00000004435.1"/>
    </source>
</evidence>
<reference evidence="2" key="2">
    <citation type="submission" date="2025-09" db="UniProtKB">
        <authorList>
            <consortium name="Ensembl"/>
        </authorList>
    </citation>
    <scope>IDENTIFICATION</scope>
</reference>
<dbReference type="GO" id="GO:0008305">
    <property type="term" value="C:integrin complex"/>
    <property type="evidence" value="ECO:0007669"/>
    <property type="project" value="TreeGrafter"/>
</dbReference>
<proteinExistence type="predicted"/>
<dbReference type="GO" id="GO:0009897">
    <property type="term" value="C:external side of plasma membrane"/>
    <property type="evidence" value="ECO:0007669"/>
    <property type="project" value="TreeGrafter"/>
</dbReference>
<protein>
    <submittedName>
        <fullName evidence="2">Integrin subunit alpha 7</fullName>
    </submittedName>
</protein>
<reference evidence="2" key="1">
    <citation type="submission" date="2025-08" db="UniProtKB">
        <authorList>
            <consortium name="Ensembl"/>
        </authorList>
    </citation>
    <scope>IDENTIFICATION</scope>
</reference>
<sequence length="159" mass="17139">MAALVGHGNPCPLSSDSSKLWTTFILGVLTLSSQVWGFNLDTTHTLHKLGDPGTFFGFSLALHQQRQRSQILVGAPRAAGQGKLTGSRPGALFRCPITPEEYDCERVDIDGDGGFQVQESKDNQWLGVTVKSQGIGGKVVVSTKCPNWVNSHCADDQEI</sequence>
<dbReference type="InterPro" id="IPR028994">
    <property type="entry name" value="Integrin_alpha_N"/>
</dbReference>